<feature type="region of interest" description="Disordered" evidence="1">
    <location>
        <begin position="370"/>
        <end position="422"/>
    </location>
</feature>
<feature type="compositionally biased region" description="Low complexity" evidence="1">
    <location>
        <begin position="383"/>
        <end position="417"/>
    </location>
</feature>
<feature type="region of interest" description="Disordered" evidence="1">
    <location>
        <begin position="755"/>
        <end position="778"/>
    </location>
</feature>
<feature type="region of interest" description="Disordered" evidence="1">
    <location>
        <begin position="1844"/>
        <end position="1902"/>
    </location>
</feature>
<dbReference type="SUPFAM" id="SSF158791">
    <property type="entry name" value="MgtE N-terminal domain-like"/>
    <property type="match status" value="1"/>
</dbReference>
<accession>A0A1A8ZTY1</accession>
<organism evidence="2 5">
    <name type="scientific">Plasmodium ovale wallikeri</name>
    <dbReference type="NCBI Taxonomy" id="864142"/>
    <lineage>
        <taxon>Eukaryota</taxon>
        <taxon>Sar</taxon>
        <taxon>Alveolata</taxon>
        <taxon>Apicomplexa</taxon>
        <taxon>Aconoidasida</taxon>
        <taxon>Haemosporida</taxon>
        <taxon>Plasmodiidae</taxon>
        <taxon>Plasmodium</taxon>
        <taxon>Plasmodium (Plasmodium)</taxon>
    </lineage>
</organism>
<sequence length="2787" mass="319433">MSGEEHGILLEETNVLSKKEGNTNFPSRRKKRSKSHYKAKSYEKKKKTFKQFNKGRRLKWRKLPGKKKQGKKYKKKKENKNIGAQNEEQLENSHDTVTPDPSRCTSELCNLQVNISSPNFITNSGTLTSQIFAVEGSYKFTPCGCHRQGTVENSSKKENADSENGKNRKSAKIEEDCKIGESGVIPRRGINCGKLWESKLFQKEALLKIDDRRRSDFTVSSIGSNARHKTLQNSLQKWVEEKGTHEEEGAEKKEQCKFDFTFLGEQKNGRVNVFKQAYEKSNNVKLPMSMLMPIWECKIGEKRKTALKSNSLSVTGIVAEPGKDNCGGGEKGVCPDDKVQSETENRRKSLLHEFATTWCAMKGISFPLTMNGTEAGPSEPCKSGKGSSGSSGSSGNSGNSGSSGNRGNSDSRGMSSMEQENGELSPTLFNELITSMQNEREKIVDLMESLSEEKLVQLILPFSENYQCVKYFNFLSIEKIQKIISLLEVENYKDFISIFSQNRIVQIIDNISVNMAVTILLYLSQNKLSSLFKELNIKTVIKIVNSIPLCKFYYIIEFLPIEKISVLSNHVTYEKVYMLHASLSSKNICILTNSLNVTTINKLIYELPIYKAIKVLKCLPSKKIANSIDINNISFSVATEMGKYFTAQEILQVAIHLSQKNMNILLNRYDKNKIILYLNYLSKNNFESIISKLPIHFLTEIVNDISTKLLIHIFISLSENKIIPCLCSLSGRKLNILAQSTPTQNRITNLITSCSSSKRSKRSNARSNTRSNSMMEKSEWEEKQKEIINNLYEKNIVLILEQLTGQKYDIFCKLLNVNKIEKIINNESISYNQAVNIILHLPVNKIMQILHNVKDEKLQYIKKHLPKCINEQIKPTICNDNQVSKIHHIFITCRLLRFKHIFSICNNNFKKWEKKKKYSNYVLKRRKDNIIQSINIKNYEKFLKYISCAKIVEMDNIINNITDTNIYNENNIVDSIFIFFNMTHNRKIINKCIHEGGQKKYILKNKKTTKNFLYTSHMDNTDQYHNHMKTEKIPCHNNTPSGSIYNTGERIITSMPEIPKSTVCKIKNKFYVFLIHLVSLIKRHIEKYVLLNHQHILLEKCKSHVRTDTTRETDKNSPLEHHDLGKNLNEFRNCDGEDSICLTSVASKPSQGMLYTDEHIYSRVIFSAVRKIMKNIFYTVRKINQMEDPSFVMKNISIYNIIRANIIYVKKGSCGVELQGPGGGSSGTERGRSELGRSERGRSERGRSELGRSERGRSERGISERDRIELGISERGRSERDRSEREGSPKPEGEIFQKDKHALENVINLRVSTSNEGEKKGKKTYHTDDDGTCFYSAGTAPMLCDVTEILPYTLDGAKSEKSEENIFFKNNHIESIENGKEVGTAKVEETCNDLAGGTSPCDKNTDAYKTGRGIIEHFKKTSNRGMATKFWTVENLRRLATEKKGFFSRGKNYSLVGHFNCPSDKAQERNLGSPPLNVQRCKQILLREKSTTSVYSYMPEKDKKGMCCLKFIFALNDTNLQNCGNNATLIVSFFFLKKKKLFNKYKHAILGSALDIYINNNGLEKCVHINQESADIACHINSAIVSLSYADATLGCDGNGEDSTLGGDNCPRQPVNKLALFSSRKYFPKETFRSRFPFNRDMGKFVKNSKGYNIDMRHKTFSTTTKQHNSKVTKTIRDNLNFNFILLWTSKEFGYICLDTWGALHIDIEDPSNGISLKLYRKGTPTASLRASRSYSGSRSKFEKIKRAFSRMKTKRKNAHVRDNTMLQKGAGEHELNRYDAITCSDIFKQMSWQNGDGLKTKDSTTEEDNEICFGDDCYHFSGSSLGNTGECIGTGIGTGIGNSIDDGAGGDGMKGQKNDPERRETQGASTSSGKPRRDHPEVENNNIHKREEILGNVPHGRERKHLCDQRVRNGSHDVVRDIFGIQSKHSIVTNKFSHVINEAKKKLSYKEKKINKKILEDLNLNRTCLNTLTTSEKEKIQEIKNSELNKIIEDELLKAATKQYKSRDGYPSRSISYTMEEFNIILYLEKRKKKREKREKEEEEGQKRKQILPFRKSAKYLVPSIFREGKIRRLKLLSLVENSLCSYSITDAGNINNEEGKRECLHFSTQNSLPRSSLWGKNFTQKKFGEDKEKIFLLFLNQNEFKKQLEKRWYVENYLQDDLDKNVLSWECDKTRFIHDVERRFCEKDNYITFPRKVCAEKEGEISSPMNHFANAEATEKCGKNKIHREGTNSDNTFNETTKRNTKLQRKISHTFTNNSGSKDLSKDGNHITDKCSWENPEVRIKKKIMNKSDILIDKMGRYSENTTKNVDTNVKENSAKGSPVGALYGYINNEMCERKDASLTMLFHESDKCVYDPANEWLRSSSTVSERAENYAKGGTQIRNTLSVKNHNKLPVQFSRKEEIFVINKFDGCKTTPLPFKNDVKGEIYMDCENIEQADSTQISIECQEEAEEGIHLSMEENYIKTEKTEETEEMELKRKQKKCLNHSERQETDSNHTFDINLKKGKEKVAFFNVHCLFENKSENFYLLSEGYCKASNFVNGNVLVHAKMYKEFFDKKQDSMYDMNMSEKSSIFDIFNGLKKEENCCVHKKKKTLCTICGDILKQELLNDLFFFRITILNKKQFFRMHLIINICYESPLIKVLFNEKDNIKYNLEKNATQYKLTIIAIKKKKIHKKFSMSKSKFFRKCLEVEITSFFKTAQHLHKPEKEEISSCPSDESQRCTKDQSISNHGENILTKESSSYEEMKCFSKSLSNISHLGAHIPRAFNSGVAIVNFSILDDKNKK</sequence>
<feature type="region of interest" description="Disordered" evidence="1">
    <location>
        <begin position="321"/>
        <end position="345"/>
    </location>
</feature>
<feature type="region of interest" description="Disordered" evidence="1">
    <location>
        <begin position="2227"/>
        <end position="2247"/>
    </location>
</feature>
<feature type="compositionally biased region" description="Basic and acidic residues" evidence="1">
    <location>
        <begin position="333"/>
        <end position="345"/>
    </location>
</feature>
<evidence type="ECO:0000256" key="1">
    <source>
        <dbReference type="SAM" id="MobiDB-lite"/>
    </source>
</evidence>
<reference evidence="2" key="1">
    <citation type="submission" date="2016-05" db="EMBL/GenBank/DDBJ databases">
        <authorList>
            <person name="Lavstsen T."/>
            <person name="Jespersen J.S."/>
        </authorList>
    </citation>
    <scope>NUCLEOTIDE SEQUENCE [LARGE SCALE GENOMIC DNA]</scope>
</reference>
<keyword evidence="5" id="KW-1185">Reference proteome</keyword>
<feature type="compositionally biased region" description="Basic residues" evidence="1">
    <location>
        <begin position="62"/>
        <end position="78"/>
    </location>
</feature>
<evidence type="ECO:0000313" key="5">
    <source>
        <dbReference type="Proteomes" id="UP000078555"/>
    </source>
</evidence>
<evidence type="ECO:0000313" key="4">
    <source>
        <dbReference type="Proteomes" id="UP000078550"/>
    </source>
</evidence>
<feature type="compositionally biased region" description="Basic and acidic residues" evidence="1">
    <location>
        <begin position="1229"/>
        <end position="1297"/>
    </location>
</feature>
<proteinExistence type="predicted"/>
<dbReference type="Proteomes" id="UP000078550">
    <property type="component" value="Unassembled WGS sequence"/>
</dbReference>
<reference evidence="4 5" key="2">
    <citation type="submission" date="2016-05" db="EMBL/GenBank/DDBJ databases">
        <authorList>
            <person name="Naeem Raeece"/>
        </authorList>
    </citation>
    <scope>NUCLEOTIDE SEQUENCE [LARGE SCALE GENOMIC DNA]</scope>
</reference>
<evidence type="ECO:0000313" key="2">
    <source>
        <dbReference type="EMBL" id="SBT47285.1"/>
    </source>
</evidence>
<dbReference type="EMBL" id="FLRD01000145">
    <property type="protein sequence ID" value="SBT47285.1"/>
    <property type="molecule type" value="Genomic_DNA"/>
</dbReference>
<feature type="compositionally biased region" description="Basic and acidic residues" evidence="1">
    <location>
        <begin position="1855"/>
        <end position="1866"/>
    </location>
</feature>
<protein>
    <submittedName>
        <fullName evidence="2">Uncharacterized protein</fullName>
    </submittedName>
</protein>
<feature type="region of interest" description="Disordered" evidence="1">
    <location>
        <begin position="62"/>
        <end position="101"/>
    </location>
</feature>
<dbReference type="EMBL" id="FLRE01000189">
    <property type="protein sequence ID" value="SBT47995.1"/>
    <property type="molecule type" value="Genomic_DNA"/>
</dbReference>
<gene>
    <name evidence="2" type="ORF">POVWA1_055420</name>
    <name evidence="3" type="ORF">POVWA2_055120</name>
</gene>
<feature type="region of interest" description="Disordered" evidence="1">
    <location>
        <begin position="1"/>
        <end position="45"/>
    </location>
</feature>
<name>A0A1A8ZTY1_PLAOA</name>
<feature type="region of interest" description="Disordered" evidence="1">
    <location>
        <begin position="1219"/>
        <end position="1297"/>
    </location>
</feature>
<feature type="compositionally biased region" description="Basic residues" evidence="1">
    <location>
        <begin position="27"/>
        <end position="45"/>
    </location>
</feature>
<evidence type="ECO:0000313" key="3">
    <source>
        <dbReference type="EMBL" id="SBT47995.1"/>
    </source>
</evidence>
<feature type="region of interest" description="Disordered" evidence="1">
    <location>
        <begin position="149"/>
        <end position="171"/>
    </location>
</feature>
<dbReference type="Proteomes" id="UP000078555">
    <property type="component" value="Unassembled WGS sequence"/>
</dbReference>
<feature type="compositionally biased region" description="Basic and acidic residues" evidence="1">
    <location>
        <begin position="1879"/>
        <end position="1894"/>
    </location>
</feature>
<feature type="compositionally biased region" description="Basic and acidic residues" evidence="1">
    <location>
        <begin position="154"/>
        <end position="171"/>
    </location>
</feature>